<dbReference type="EMBL" id="JAPDRK010000022">
    <property type="protein sequence ID" value="KAJ9603338.1"/>
    <property type="molecule type" value="Genomic_DNA"/>
</dbReference>
<comment type="caution">
    <text evidence="3">The sequence shown here is derived from an EMBL/GenBank/DDBJ whole genome shotgun (WGS) entry which is preliminary data.</text>
</comment>
<dbReference type="PANTHER" id="PTHR42919">
    <property type="entry name" value="N-ALPHA-ACETYLTRANSFERASE"/>
    <property type="match status" value="1"/>
</dbReference>
<feature type="region of interest" description="Disordered" evidence="1">
    <location>
        <begin position="85"/>
        <end position="111"/>
    </location>
</feature>
<dbReference type="CDD" id="cd04301">
    <property type="entry name" value="NAT_SF"/>
    <property type="match status" value="1"/>
</dbReference>
<name>A0AA38WY94_9EURO</name>
<dbReference type="SUPFAM" id="SSF55729">
    <property type="entry name" value="Acyl-CoA N-acyltransferases (Nat)"/>
    <property type="match status" value="1"/>
</dbReference>
<dbReference type="PROSITE" id="PS51186">
    <property type="entry name" value="GNAT"/>
    <property type="match status" value="1"/>
</dbReference>
<dbReference type="Gene3D" id="3.40.630.30">
    <property type="match status" value="1"/>
</dbReference>
<proteinExistence type="predicted"/>
<keyword evidence="4" id="KW-1185">Reference proteome</keyword>
<dbReference type="InterPro" id="IPR051556">
    <property type="entry name" value="N-term/lysine_N-AcTrnsfr"/>
</dbReference>
<dbReference type="InterPro" id="IPR016181">
    <property type="entry name" value="Acyl_CoA_acyltransferase"/>
</dbReference>
<organism evidence="3 4">
    <name type="scientific">Cladophialophora chaetospira</name>
    <dbReference type="NCBI Taxonomy" id="386627"/>
    <lineage>
        <taxon>Eukaryota</taxon>
        <taxon>Fungi</taxon>
        <taxon>Dikarya</taxon>
        <taxon>Ascomycota</taxon>
        <taxon>Pezizomycotina</taxon>
        <taxon>Eurotiomycetes</taxon>
        <taxon>Chaetothyriomycetidae</taxon>
        <taxon>Chaetothyriales</taxon>
        <taxon>Herpotrichiellaceae</taxon>
        <taxon>Cladophialophora</taxon>
    </lineage>
</organism>
<dbReference type="Proteomes" id="UP001172673">
    <property type="component" value="Unassembled WGS sequence"/>
</dbReference>
<feature type="compositionally biased region" description="Polar residues" evidence="1">
    <location>
        <begin position="1"/>
        <end position="16"/>
    </location>
</feature>
<dbReference type="InterPro" id="IPR000182">
    <property type="entry name" value="GNAT_dom"/>
</dbReference>
<feature type="region of interest" description="Disordered" evidence="1">
    <location>
        <begin position="1"/>
        <end position="25"/>
    </location>
</feature>
<accession>A0AA38WY94</accession>
<protein>
    <recommendedName>
        <fullName evidence="2">N-acetyltransferase domain-containing protein</fullName>
    </recommendedName>
</protein>
<dbReference type="GO" id="GO:0016747">
    <property type="term" value="F:acyltransferase activity, transferring groups other than amino-acyl groups"/>
    <property type="evidence" value="ECO:0007669"/>
    <property type="project" value="InterPro"/>
</dbReference>
<evidence type="ECO:0000313" key="4">
    <source>
        <dbReference type="Proteomes" id="UP001172673"/>
    </source>
</evidence>
<dbReference type="Pfam" id="PF00583">
    <property type="entry name" value="Acetyltransf_1"/>
    <property type="match status" value="1"/>
</dbReference>
<feature type="domain" description="N-acetyltransferase" evidence="2">
    <location>
        <begin position="60"/>
        <end position="219"/>
    </location>
</feature>
<sequence>MAVQEVATSAQSSHRPQITLRHATPADAPSISQIGIYTFTQTFGHSMSAHDLQAYLSSSYSLEATTKDILDLNKNMLVATLPALSQPQASPSSSPPSHHPPSHHPDESKDTEDVVVGFALLTRGTTEPCLSTYAQDTLIELQRLYVHPHHHGLGAGTLLARELESIARQQGFKYMWLGVWEENLKAQRVYEKLGYRRVGDHNFVMGDEVQTDWLLVKEL</sequence>
<reference evidence="3" key="1">
    <citation type="submission" date="2022-10" db="EMBL/GenBank/DDBJ databases">
        <title>Culturing micro-colonial fungi from biological soil crusts in the Mojave desert and describing Neophaeococcomyces mojavensis, and introducing the new genera and species Taxawa tesnikishii.</title>
        <authorList>
            <person name="Kurbessoian T."/>
            <person name="Stajich J.E."/>
        </authorList>
    </citation>
    <scope>NUCLEOTIDE SEQUENCE</scope>
    <source>
        <strain evidence="3">TK_41</strain>
    </source>
</reference>
<evidence type="ECO:0000313" key="3">
    <source>
        <dbReference type="EMBL" id="KAJ9603338.1"/>
    </source>
</evidence>
<evidence type="ECO:0000259" key="2">
    <source>
        <dbReference type="PROSITE" id="PS51186"/>
    </source>
</evidence>
<evidence type="ECO:0000256" key="1">
    <source>
        <dbReference type="SAM" id="MobiDB-lite"/>
    </source>
</evidence>
<dbReference type="AlphaFoldDB" id="A0AA38WY94"/>
<dbReference type="PANTHER" id="PTHR42919:SF40">
    <property type="entry name" value="FAMILY ACETYLTRANSFERASE, PUTATIVE-RELATED"/>
    <property type="match status" value="1"/>
</dbReference>
<gene>
    <name evidence="3" type="ORF">H2200_012116</name>
</gene>